<gene>
    <name evidence="2" type="ORF">SFMTTN_1583</name>
</gene>
<dbReference type="InterPro" id="IPR007712">
    <property type="entry name" value="RelE/ParE_toxin"/>
</dbReference>
<keyword evidence="3" id="KW-1185">Reference proteome</keyword>
<dbReference type="InterPro" id="IPR035093">
    <property type="entry name" value="RelE/ParE_toxin_dom_sf"/>
</dbReference>
<dbReference type="EMBL" id="BGOW01000014">
    <property type="protein sequence ID" value="GBL45772.1"/>
    <property type="molecule type" value="Genomic_DNA"/>
</dbReference>
<name>A0A401JDN2_9PROT</name>
<dbReference type="RefSeq" id="WP_124704568.1">
    <property type="nucleotide sequence ID" value="NZ_BGOW01000014.1"/>
</dbReference>
<protein>
    <recommendedName>
        <fullName evidence="4">Type II toxin-antitoxin system RelE/ParE family toxin</fullName>
    </recommendedName>
</protein>
<proteinExistence type="predicted"/>
<dbReference type="Gene3D" id="3.30.2310.20">
    <property type="entry name" value="RelE-like"/>
    <property type="match status" value="1"/>
</dbReference>
<sequence length="101" mass="12031">MRFEFHPEALAEYEDAARHYAECQKGLELRFIAAVEHVIQQIIETPDRWPVLEEDIRRCLTRVFPYAVLYSVETDYVLIISLMHSHREPGYWRKRIADPAN</sequence>
<dbReference type="Proteomes" id="UP000286806">
    <property type="component" value="Unassembled WGS sequence"/>
</dbReference>
<organism evidence="2 3">
    <name type="scientific">Sulfuriferula multivorans</name>
    <dbReference type="NCBI Taxonomy" id="1559896"/>
    <lineage>
        <taxon>Bacteria</taxon>
        <taxon>Pseudomonadati</taxon>
        <taxon>Pseudomonadota</taxon>
        <taxon>Betaproteobacteria</taxon>
        <taxon>Nitrosomonadales</taxon>
        <taxon>Sulfuricellaceae</taxon>
        <taxon>Sulfuriferula</taxon>
    </lineage>
</organism>
<reference evidence="2 3" key="1">
    <citation type="journal article" date="2019" name="Front. Microbiol.">
        <title>Genomes of Neutrophilic Sulfur-Oxidizing Chemolithoautotrophs Representing 9 Proteobacterial Species From 8 Genera.</title>
        <authorList>
            <person name="Watanabe T."/>
            <person name="Kojima H."/>
            <person name="Umezawa K."/>
            <person name="Hori C."/>
            <person name="Takasuka T.E."/>
            <person name="Kato Y."/>
            <person name="Fukui M."/>
        </authorList>
    </citation>
    <scope>NUCLEOTIDE SEQUENCE [LARGE SCALE GENOMIC DNA]</scope>
    <source>
        <strain evidence="2 3">TTN</strain>
    </source>
</reference>
<evidence type="ECO:0000313" key="2">
    <source>
        <dbReference type="EMBL" id="GBL45772.1"/>
    </source>
</evidence>
<dbReference type="AlphaFoldDB" id="A0A401JDN2"/>
<evidence type="ECO:0008006" key="4">
    <source>
        <dbReference type="Google" id="ProtNLM"/>
    </source>
</evidence>
<evidence type="ECO:0000313" key="3">
    <source>
        <dbReference type="Proteomes" id="UP000286806"/>
    </source>
</evidence>
<comment type="caution">
    <text evidence="2">The sequence shown here is derived from an EMBL/GenBank/DDBJ whole genome shotgun (WGS) entry which is preliminary data.</text>
</comment>
<dbReference type="OrthoDB" id="278204at2"/>
<keyword evidence="1" id="KW-1277">Toxin-antitoxin system</keyword>
<dbReference type="Pfam" id="PF05016">
    <property type="entry name" value="ParE_toxin"/>
    <property type="match status" value="1"/>
</dbReference>
<evidence type="ECO:0000256" key="1">
    <source>
        <dbReference type="ARBA" id="ARBA00022649"/>
    </source>
</evidence>
<accession>A0A401JDN2</accession>